<gene>
    <name evidence="1" type="ORF">RND81_07G082600</name>
</gene>
<organism evidence="1 2">
    <name type="scientific">Saponaria officinalis</name>
    <name type="common">Common soapwort</name>
    <name type="synonym">Lychnis saponaria</name>
    <dbReference type="NCBI Taxonomy" id="3572"/>
    <lineage>
        <taxon>Eukaryota</taxon>
        <taxon>Viridiplantae</taxon>
        <taxon>Streptophyta</taxon>
        <taxon>Embryophyta</taxon>
        <taxon>Tracheophyta</taxon>
        <taxon>Spermatophyta</taxon>
        <taxon>Magnoliopsida</taxon>
        <taxon>eudicotyledons</taxon>
        <taxon>Gunneridae</taxon>
        <taxon>Pentapetalae</taxon>
        <taxon>Caryophyllales</taxon>
        <taxon>Caryophyllaceae</taxon>
        <taxon>Caryophylleae</taxon>
        <taxon>Saponaria</taxon>
    </lineage>
</organism>
<reference evidence="1" key="1">
    <citation type="submission" date="2024-03" db="EMBL/GenBank/DDBJ databases">
        <title>WGS assembly of Saponaria officinalis var. Norfolk2.</title>
        <authorList>
            <person name="Jenkins J."/>
            <person name="Shu S."/>
            <person name="Grimwood J."/>
            <person name="Barry K."/>
            <person name="Goodstein D."/>
            <person name="Schmutz J."/>
            <person name="Leebens-Mack J."/>
            <person name="Osbourn A."/>
        </authorList>
    </citation>
    <scope>NUCLEOTIDE SEQUENCE [LARGE SCALE GENOMIC DNA]</scope>
    <source>
        <strain evidence="1">JIC</strain>
    </source>
</reference>
<dbReference type="Proteomes" id="UP001443914">
    <property type="component" value="Unassembled WGS sequence"/>
</dbReference>
<dbReference type="AlphaFoldDB" id="A0AAW1JNV3"/>
<keyword evidence="2" id="KW-1185">Reference proteome</keyword>
<dbReference type="PANTHER" id="PTHR47481">
    <property type="match status" value="1"/>
</dbReference>
<dbReference type="PANTHER" id="PTHR47481:SF10">
    <property type="entry name" value="COPIA-LIKE POLYPROTEIN_RETROTRANSPOSON"/>
    <property type="match status" value="1"/>
</dbReference>
<dbReference type="EMBL" id="JBDFQZ010000007">
    <property type="protein sequence ID" value="KAK9705799.1"/>
    <property type="molecule type" value="Genomic_DNA"/>
</dbReference>
<accession>A0AAW1JNV3</accession>
<evidence type="ECO:0000313" key="2">
    <source>
        <dbReference type="Proteomes" id="UP001443914"/>
    </source>
</evidence>
<sequence length="140" mass="15571">MVSPPPTPNSSSSSPMLHPAFSVGNIHNQIKTPLTLQDSEYRTWRHVFTVLCGSYGVQGHINGTAKSKGPDDELWQCLDYLVLSWIYATISPDLFAMIIYPDATPIHGPLLNSFSVTIKNQELFPSGGVQLMCKRHTLYH</sequence>
<evidence type="ECO:0000313" key="1">
    <source>
        <dbReference type="EMBL" id="KAK9705799.1"/>
    </source>
</evidence>
<proteinExistence type="predicted"/>
<comment type="caution">
    <text evidence="1">The sequence shown here is derived from an EMBL/GenBank/DDBJ whole genome shotgun (WGS) entry which is preliminary data.</text>
</comment>
<evidence type="ECO:0008006" key="3">
    <source>
        <dbReference type="Google" id="ProtNLM"/>
    </source>
</evidence>
<protein>
    <recommendedName>
        <fullName evidence="3">Retrotransposon Copia-like N-terminal domain-containing protein</fullName>
    </recommendedName>
</protein>
<name>A0AAW1JNV3_SAPOF</name>